<keyword evidence="2 10" id="KW-0444">Lipid biosynthesis</keyword>
<dbReference type="InterPro" id="IPR020568">
    <property type="entry name" value="Ribosomal_Su5_D2-typ_SF"/>
</dbReference>
<dbReference type="SUPFAM" id="SSF54211">
    <property type="entry name" value="Ribosomal protein S5 domain 2-like"/>
    <property type="match status" value="1"/>
</dbReference>
<dbReference type="GO" id="GO:0005524">
    <property type="term" value="F:ATP binding"/>
    <property type="evidence" value="ECO:0007669"/>
    <property type="project" value="UniProtKB-KW"/>
</dbReference>
<evidence type="ECO:0000256" key="3">
    <source>
        <dbReference type="ARBA" id="ARBA00022679"/>
    </source>
</evidence>
<keyword evidence="3 10" id="KW-0808">Transferase</keyword>
<comment type="subcellular location">
    <subcellularLocation>
        <location evidence="10">Cytoplasm</location>
    </subcellularLocation>
</comment>
<evidence type="ECO:0000313" key="14">
    <source>
        <dbReference type="Proteomes" id="UP001367676"/>
    </source>
</evidence>
<dbReference type="InterPro" id="IPR006204">
    <property type="entry name" value="GHMP_kinase_N_dom"/>
</dbReference>
<keyword evidence="10" id="KW-1207">Sterol metabolism</keyword>
<keyword evidence="7" id="KW-0460">Magnesium</keyword>
<evidence type="ECO:0000256" key="5">
    <source>
        <dbReference type="ARBA" id="ARBA00022777"/>
    </source>
</evidence>
<dbReference type="EMBL" id="JBBCAQ010000032">
    <property type="protein sequence ID" value="KAK7583861.1"/>
    <property type="molecule type" value="Genomic_DNA"/>
</dbReference>
<sequence>MPPFGLKFTVSAPGKVILFGEHSVVFGKPALAASINKRTTLVFETKNSDVLDLDFSMLNLTLSLPLKEVQEILQKFTLENSNLVNQDYQIAFNERLIDSVDNFQLLERSQKLSIFCFFYLLYRFSNATQVPMRGFRIAVSSDLTVGAGTGSSASFSVCMAAALYHYFGVLRNSAEGDAKIGSFTAQDKKIINDYAFACEQIIHGRASGIDNFVCTYGSIIEMVSEDDEKNHNKTFKALENVSKFRIFLVNTGISRSTARMVQLVRDSHSRNTFVVDAILNTMGLIATSACSVLTELKRNEENSLDETYAAEFKKLEDLVSLNHGLLATLGVSHNSLDKIVNITKKYDLHSKITGAGGGGFAFTLIPPYRSGDVIFNCKRELENNGFIVDDITIGGSGVDINFS</sequence>
<keyword evidence="10" id="KW-0752">Steroid biosynthesis</keyword>
<dbReference type="InterPro" id="IPR006205">
    <property type="entry name" value="Mev_gal_kin"/>
</dbReference>
<evidence type="ECO:0000256" key="10">
    <source>
        <dbReference type="RuleBase" id="RU363087"/>
    </source>
</evidence>
<keyword evidence="1 10" id="KW-0963">Cytoplasm</keyword>
<keyword evidence="10" id="KW-0756">Sterol biosynthesis</keyword>
<dbReference type="EC" id="2.7.1.36" evidence="10"/>
<evidence type="ECO:0000256" key="9">
    <source>
        <dbReference type="ARBA" id="ARBA00029438"/>
    </source>
</evidence>
<evidence type="ECO:0000256" key="1">
    <source>
        <dbReference type="ARBA" id="ARBA00022490"/>
    </source>
</evidence>
<comment type="caution">
    <text evidence="13">The sequence shown here is derived from an EMBL/GenBank/DDBJ whole genome shotgun (WGS) entry which is preliminary data.</text>
</comment>
<keyword evidence="10" id="KW-0753">Steroid metabolism</keyword>
<dbReference type="PANTHER" id="PTHR43290:SF2">
    <property type="entry name" value="MEVALONATE KINASE"/>
    <property type="match status" value="1"/>
</dbReference>
<evidence type="ECO:0000256" key="8">
    <source>
        <dbReference type="ARBA" id="ARBA00023098"/>
    </source>
</evidence>
<gene>
    <name evidence="13" type="ORF">V9T40_004824</name>
</gene>
<organism evidence="13 14">
    <name type="scientific">Parthenolecanium corni</name>
    <dbReference type="NCBI Taxonomy" id="536013"/>
    <lineage>
        <taxon>Eukaryota</taxon>
        <taxon>Metazoa</taxon>
        <taxon>Ecdysozoa</taxon>
        <taxon>Arthropoda</taxon>
        <taxon>Hexapoda</taxon>
        <taxon>Insecta</taxon>
        <taxon>Pterygota</taxon>
        <taxon>Neoptera</taxon>
        <taxon>Paraneoptera</taxon>
        <taxon>Hemiptera</taxon>
        <taxon>Sternorrhyncha</taxon>
        <taxon>Coccoidea</taxon>
        <taxon>Coccidae</taxon>
        <taxon>Parthenolecanium</taxon>
    </lineage>
</organism>
<dbReference type="Pfam" id="PF00288">
    <property type="entry name" value="GHMP_kinases_N"/>
    <property type="match status" value="1"/>
</dbReference>
<reference evidence="13 14" key="1">
    <citation type="submission" date="2024-03" db="EMBL/GenBank/DDBJ databases">
        <title>Adaptation during the transition from Ophiocordyceps entomopathogen to insect associate is accompanied by gene loss and intensified selection.</title>
        <authorList>
            <person name="Ward C.M."/>
            <person name="Onetto C.A."/>
            <person name="Borneman A.R."/>
        </authorList>
    </citation>
    <scope>NUCLEOTIDE SEQUENCE [LARGE SCALE GENOMIC DNA]</scope>
    <source>
        <strain evidence="13">AWRI1</strain>
        <tissue evidence="13">Single Adult Female</tissue>
    </source>
</reference>
<keyword evidence="4 10" id="KW-0547">Nucleotide-binding</keyword>
<keyword evidence="6 10" id="KW-0067">ATP-binding</keyword>
<evidence type="ECO:0000259" key="11">
    <source>
        <dbReference type="Pfam" id="PF00288"/>
    </source>
</evidence>
<dbReference type="Gene3D" id="3.30.230.10">
    <property type="match status" value="1"/>
</dbReference>
<dbReference type="InterPro" id="IPR036554">
    <property type="entry name" value="GHMP_kinase_C_sf"/>
</dbReference>
<keyword evidence="14" id="KW-1185">Reference proteome</keyword>
<dbReference type="PANTHER" id="PTHR43290">
    <property type="entry name" value="MEVALONATE KINASE"/>
    <property type="match status" value="1"/>
</dbReference>
<dbReference type="Gene3D" id="3.30.70.890">
    <property type="entry name" value="GHMP kinase, C-terminal domain"/>
    <property type="match status" value="1"/>
</dbReference>
<dbReference type="InterPro" id="IPR013750">
    <property type="entry name" value="GHMP_kinase_C_dom"/>
</dbReference>
<evidence type="ECO:0000259" key="12">
    <source>
        <dbReference type="Pfam" id="PF08544"/>
    </source>
</evidence>
<dbReference type="PRINTS" id="PR00959">
    <property type="entry name" value="MEVGALKINASE"/>
</dbReference>
<comment type="similarity">
    <text evidence="10">Belongs to the GHMP kinase family. Mevalonate kinase subfamily.</text>
</comment>
<dbReference type="AlphaFoldDB" id="A0AAN9Y239"/>
<keyword evidence="8 10" id="KW-0443">Lipid metabolism</keyword>
<comment type="pathway">
    <text evidence="9 10">Isoprenoid biosynthesis; isopentenyl diphosphate biosynthesis via mevalonate pathway; isopentenyl diphosphate from (R)-mevalonate: step 1/3.</text>
</comment>
<feature type="domain" description="GHMP kinase C-terminal" evidence="12">
    <location>
        <begin position="312"/>
        <end position="369"/>
    </location>
</feature>
<evidence type="ECO:0000256" key="6">
    <source>
        <dbReference type="ARBA" id="ARBA00022840"/>
    </source>
</evidence>
<evidence type="ECO:0000256" key="7">
    <source>
        <dbReference type="ARBA" id="ARBA00022842"/>
    </source>
</evidence>
<evidence type="ECO:0000256" key="4">
    <source>
        <dbReference type="ARBA" id="ARBA00022741"/>
    </source>
</evidence>
<dbReference type="Proteomes" id="UP001367676">
    <property type="component" value="Unassembled WGS sequence"/>
</dbReference>
<accession>A0AAN9Y239</accession>
<name>A0AAN9Y239_9HEMI</name>
<keyword evidence="5 10" id="KW-0418">Kinase</keyword>
<dbReference type="SUPFAM" id="SSF55060">
    <property type="entry name" value="GHMP Kinase, C-terminal domain"/>
    <property type="match status" value="1"/>
</dbReference>
<dbReference type="GO" id="GO:0005829">
    <property type="term" value="C:cytosol"/>
    <property type="evidence" value="ECO:0007669"/>
    <property type="project" value="TreeGrafter"/>
</dbReference>
<dbReference type="GO" id="GO:0004496">
    <property type="term" value="F:mevalonate kinase activity"/>
    <property type="evidence" value="ECO:0007669"/>
    <property type="project" value="UniProtKB-EC"/>
</dbReference>
<dbReference type="Pfam" id="PF08544">
    <property type="entry name" value="GHMP_kinases_C"/>
    <property type="match status" value="1"/>
</dbReference>
<dbReference type="NCBIfam" id="TIGR00549">
    <property type="entry name" value="mevalon_kin"/>
    <property type="match status" value="1"/>
</dbReference>
<dbReference type="InterPro" id="IPR014721">
    <property type="entry name" value="Ribsml_uS5_D2-typ_fold_subgr"/>
</dbReference>
<feature type="domain" description="GHMP kinase N-terminal" evidence="11">
    <location>
        <begin position="124"/>
        <end position="217"/>
    </location>
</feature>
<proteinExistence type="inferred from homology"/>
<dbReference type="GO" id="GO:0019287">
    <property type="term" value="P:isopentenyl diphosphate biosynthetic process, mevalonate pathway"/>
    <property type="evidence" value="ECO:0007669"/>
    <property type="project" value="TreeGrafter"/>
</dbReference>
<dbReference type="GO" id="GO:0006695">
    <property type="term" value="P:cholesterol biosynthetic process"/>
    <property type="evidence" value="ECO:0007669"/>
    <property type="project" value="TreeGrafter"/>
</dbReference>
<evidence type="ECO:0000256" key="2">
    <source>
        <dbReference type="ARBA" id="ARBA00022516"/>
    </source>
</evidence>
<protein>
    <recommendedName>
        <fullName evidence="10">Mevalonate kinase</fullName>
        <shortName evidence="10">MK</shortName>
        <ecNumber evidence="10">2.7.1.36</ecNumber>
    </recommendedName>
</protein>
<comment type="catalytic activity">
    <reaction evidence="10">
        <text>(R)-mevalonate + ATP = (R)-5-phosphomevalonate + ADP + H(+)</text>
        <dbReference type="Rhea" id="RHEA:17065"/>
        <dbReference type="ChEBI" id="CHEBI:15378"/>
        <dbReference type="ChEBI" id="CHEBI:30616"/>
        <dbReference type="ChEBI" id="CHEBI:36464"/>
        <dbReference type="ChEBI" id="CHEBI:58146"/>
        <dbReference type="ChEBI" id="CHEBI:456216"/>
        <dbReference type="EC" id="2.7.1.36"/>
    </reaction>
</comment>
<evidence type="ECO:0000313" key="13">
    <source>
        <dbReference type="EMBL" id="KAK7583861.1"/>
    </source>
</evidence>